<evidence type="ECO:0000313" key="4">
    <source>
        <dbReference type="EMBL" id="SBQ48377.1"/>
    </source>
</evidence>
<dbReference type="SUPFAM" id="SSF109775">
    <property type="entry name" value="Mannose-6-phosphate receptor binding protein 1 (Tip47), C-terminal domain"/>
    <property type="match status" value="1"/>
</dbReference>
<accession>A0A1A8EP83</accession>
<dbReference type="EMBL" id="HAEB01001851">
    <property type="protein sequence ID" value="SBQ48377.1"/>
    <property type="molecule type" value="Transcribed_RNA"/>
</dbReference>
<dbReference type="GO" id="GO:0019915">
    <property type="term" value="P:lipid storage"/>
    <property type="evidence" value="ECO:0007669"/>
    <property type="project" value="TreeGrafter"/>
</dbReference>
<protein>
    <submittedName>
        <fullName evidence="4">Perilipin 1</fullName>
    </submittedName>
</protein>
<dbReference type="Pfam" id="PF03036">
    <property type="entry name" value="Perilipin"/>
    <property type="match status" value="1"/>
</dbReference>
<dbReference type="InterPro" id="IPR004279">
    <property type="entry name" value="Perilipin"/>
</dbReference>
<name>A0A1A8EP83_9TELE</name>
<evidence type="ECO:0000256" key="3">
    <source>
        <dbReference type="ARBA" id="ARBA00022677"/>
    </source>
</evidence>
<comment type="subcellular location">
    <subcellularLocation>
        <location evidence="1">Lipid droplet</location>
    </subcellularLocation>
</comment>
<keyword evidence="3" id="KW-0551">Lipid droplet</keyword>
<reference evidence="4" key="2">
    <citation type="submission" date="2016-06" db="EMBL/GenBank/DDBJ databases">
        <title>The genome of a short-lived fish provides insights into sex chromosome evolution and the genetic control of aging.</title>
        <authorList>
            <person name="Reichwald K."/>
            <person name="Felder M."/>
            <person name="Petzold A."/>
            <person name="Koch P."/>
            <person name="Groth M."/>
            <person name="Platzer M."/>
        </authorList>
    </citation>
    <scope>NUCLEOTIDE SEQUENCE</scope>
    <source>
        <tissue evidence="4">Brain</tissue>
    </source>
</reference>
<evidence type="ECO:0000256" key="1">
    <source>
        <dbReference type="ARBA" id="ARBA00004502"/>
    </source>
</evidence>
<dbReference type="PANTHER" id="PTHR14024:SF25">
    <property type="entry name" value="PERILIPIN-2"/>
    <property type="match status" value="1"/>
</dbReference>
<dbReference type="Gene3D" id="1.20.120.340">
    <property type="entry name" value="Flagellar protein FliS"/>
    <property type="match status" value="1"/>
</dbReference>
<reference evidence="4" key="1">
    <citation type="submission" date="2016-05" db="EMBL/GenBank/DDBJ databases">
        <authorList>
            <person name="Lavstsen T."/>
            <person name="Jespersen J.S."/>
        </authorList>
    </citation>
    <scope>NUCLEOTIDE SEQUENCE</scope>
    <source>
        <tissue evidence="4">Brain</tissue>
    </source>
</reference>
<dbReference type="GO" id="GO:0005829">
    <property type="term" value="C:cytosol"/>
    <property type="evidence" value="ECO:0007669"/>
    <property type="project" value="TreeGrafter"/>
</dbReference>
<comment type="similarity">
    <text evidence="2">Belongs to the perilipin family.</text>
</comment>
<proteinExistence type="inferred from homology"/>
<evidence type="ECO:0000256" key="2">
    <source>
        <dbReference type="ARBA" id="ARBA00006311"/>
    </source>
</evidence>
<sequence length="343" mass="37325">MPSNNNNQKVAPSAIDRIAKLPVVRSACSTLSDLYKDTKCNHSNLKSLCEALESRMTAFSTAAYTRVSPALGKLEPQISIANSVACKGLDWLETSFPVLLSPTEEVVITAKNKMTEIQDVVSIAASGTIDCVQHTVTWVKGRMLLADDGDGQSLVDRAIGVAAVGLDSALTLSEALIDHVLPQTEDKAEQAHLVEGFETATHGRSYSVRMINLTGKLCRRTYYAVGSKVPSLQLRESLSRSTHLVQDLHTSCWTLVLSIQGLPQYLQHQAGSMFVFIAHLYNLGFQSQGKPSRGPRRRGAAEAFPTKELGRLQNTPTFRMRPARTAPLENGCNVKGCVRGNCN</sequence>
<organism evidence="4">
    <name type="scientific">Nothobranchius korthausae</name>
    <dbReference type="NCBI Taxonomy" id="1143690"/>
    <lineage>
        <taxon>Eukaryota</taxon>
        <taxon>Metazoa</taxon>
        <taxon>Chordata</taxon>
        <taxon>Craniata</taxon>
        <taxon>Vertebrata</taxon>
        <taxon>Euteleostomi</taxon>
        <taxon>Actinopterygii</taxon>
        <taxon>Neopterygii</taxon>
        <taxon>Teleostei</taxon>
        <taxon>Neoteleostei</taxon>
        <taxon>Acanthomorphata</taxon>
        <taxon>Ovalentaria</taxon>
        <taxon>Atherinomorphae</taxon>
        <taxon>Cyprinodontiformes</taxon>
        <taxon>Nothobranchiidae</taxon>
        <taxon>Nothobranchius</taxon>
    </lineage>
</organism>
<dbReference type="AlphaFoldDB" id="A0A1A8EP83"/>
<gene>
    <name evidence="4" type="primary">PLIN1</name>
</gene>
<dbReference type="GO" id="GO:0010890">
    <property type="term" value="P:positive regulation of triglyceride storage"/>
    <property type="evidence" value="ECO:0007669"/>
    <property type="project" value="TreeGrafter"/>
</dbReference>
<dbReference type="GO" id="GO:0005811">
    <property type="term" value="C:lipid droplet"/>
    <property type="evidence" value="ECO:0007669"/>
    <property type="project" value="UniProtKB-SubCell"/>
</dbReference>
<dbReference type="PANTHER" id="PTHR14024">
    <property type="entry name" value="PERILIPIN"/>
    <property type="match status" value="1"/>
</dbReference>